<dbReference type="InterPro" id="IPR002781">
    <property type="entry name" value="TM_pro_TauE-like"/>
</dbReference>
<keyword evidence="3 5" id="KW-1133">Transmembrane helix</keyword>
<keyword evidence="2 5" id="KW-0812">Transmembrane</keyword>
<dbReference type="RefSeq" id="WP_176789176.1">
    <property type="nucleotide sequence ID" value="NZ_JABXWR010000001.1"/>
</dbReference>
<proteinExistence type="inferred from homology"/>
<evidence type="ECO:0000313" key="7">
    <source>
        <dbReference type="Proteomes" id="UP000570823"/>
    </source>
</evidence>
<sequence>MIWTALLLTLIFTGLLVGLLSGLLGVGGGFIMVPILLWLFVAMGLPEEIALRLALGTSLVAIIPTALSGALAHRQRGSLVWRAGYLLGISAAAGGVAGAVLAVYLPAEMVKIFFGLVVLAAGLRVLLPQTDAGEDVPEIEGSRYLLWGLPVGVVSGMAGIGGGVILIPILTAVLRFGMLRAVATSTVVMIFAATAGTLSYMIAGIGVSGLPPGTVGYVGLVQAAVIVAVSIPAARFGVATAHRLPPAALRAAFVLLTGYIGIRMLGIFSLPGLPF</sequence>
<dbReference type="EMBL" id="JABXWR010000001">
    <property type="protein sequence ID" value="NVO67604.1"/>
    <property type="molecule type" value="Genomic_DNA"/>
</dbReference>
<name>A0A7K4HQP7_9EURY</name>
<dbReference type="OrthoDB" id="82244at2157"/>
<dbReference type="PANTHER" id="PTHR43483">
    <property type="entry name" value="MEMBRANE TRANSPORTER PROTEIN HI_0806-RELATED"/>
    <property type="match status" value="1"/>
</dbReference>
<protein>
    <recommendedName>
        <fullName evidence="5">Probable membrane transporter protein</fullName>
    </recommendedName>
</protein>
<feature type="transmembrane region" description="Helical" evidence="5">
    <location>
        <begin position="215"/>
        <end position="236"/>
    </location>
</feature>
<organism evidence="6 7">
    <name type="scientific">Methanofollis tationis</name>
    <dbReference type="NCBI Taxonomy" id="81417"/>
    <lineage>
        <taxon>Archaea</taxon>
        <taxon>Methanobacteriati</taxon>
        <taxon>Methanobacteriota</taxon>
        <taxon>Stenosarchaea group</taxon>
        <taxon>Methanomicrobia</taxon>
        <taxon>Methanomicrobiales</taxon>
        <taxon>Methanomicrobiaceae</taxon>
        <taxon>Methanofollis</taxon>
    </lineage>
</organism>
<feature type="transmembrane region" description="Helical" evidence="5">
    <location>
        <begin position="147"/>
        <end position="174"/>
    </location>
</feature>
<gene>
    <name evidence="6" type="ORF">HWN36_09860</name>
</gene>
<feature type="transmembrane region" description="Helical" evidence="5">
    <location>
        <begin position="51"/>
        <end position="71"/>
    </location>
</feature>
<reference evidence="6 7" key="1">
    <citation type="submission" date="2020-06" db="EMBL/GenBank/DDBJ databases">
        <title>Methanofollis fontis sp. nov., a methanogen isolated from marine sediments near a cold seep at Four-Way Closure Ridge offshore southwestern Taiwan.</title>
        <authorList>
            <person name="Chen S.-C."/>
            <person name="Teng N.-H."/>
            <person name="Lin Y.-S."/>
            <person name="Lai M.-C."/>
            <person name="Chen H.-H."/>
            <person name="Wang C.-C."/>
        </authorList>
    </citation>
    <scope>NUCLEOTIDE SEQUENCE [LARGE SCALE GENOMIC DNA]</scope>
    <source>
        <strain evidence="6 7">DSM 2702</strain>
    </source>
</reference>
<comment type="similarity">
    <text evidence="5">Belongs to the 4-toluene sulfonate uptake permease (TSUP) (TC 2.A.102) family.</text>
</comment>
<comment type="subcellular location">
    <subcellularLocation>
        <location evidence="5">Cell membrane</location>
        <topology evidence="5">Multi-pass membrane protein</topology>
    </subcellularLocation>
    <subcellularLocation>
        <location evidence="1">Membrane</location>
        <topology evidence="1">Multi-pass membrane protein</topology>
    </subcellularLocation>
</comment>
<feature type="transmembrane region" description="Helical" evidence="5">
    <location>
        <begin position="248"/>
        <end position="270"/>
    </location>
</feature>
<evidence type="ECO:0000256" key="4">
    <source>
        <dbReference type="ARBA" id="ARBA00023136"/>
    </source>
</evidence>
<dbReference type="Proteomes" id="UP000570823">
    <property type="component" value="Unassembled WGS sequence"/>
</dbReference>
<evidence type="ECO:0000313" key="6">
    <source>
        <dbReference type="EMBL" id="NVO67604.1"/>
    </source>
</evidence>
<evidence type="ECO:0000256" key="2">
    <source>
        <dbReference type="ARBA" id="ARBA00022692"/>
    </source>
</evidence>
<evidence type="ECO:0000256" key="1">
    <source>
        <dbReference type="ARBA" id="ARBA00004141"/>
    </source>
</evidence>
<comment type="caution">
    <text evidence="6">The sequence shown here is derived from an EMBL/GenBank/DDBJ whole genome shotgun (WGS) entry which is preliminary data.</text>
</comment>
<feature type="transmembrane region" description="Helical" evidence="5">
    <location>
        <begin position="83"/>
        <end position="105"/>
    </location>
</feature>
<dbReference type="GO" id="GO:0005886">
    <property type="term" value="C:plasma membrane"/>
    <property type="evidence" value="ECO:0007669"/>
    <property type="project" value="UniProtKB-SubCell"/>
</dbReference>
<keyword evidence="4 5" id="KW-0472">Membrane</keyword>
<feature type="transmembrane region" description="Helical" evidence="5">
    <location>
        <begin position="6"/>
        <end position="39"/>
    </location>
</feature>
<dbReference type="Pfam" id="PF01925">
    <property type="entry name" value="TauE"/>
    <property type="match status" value="1"/>
</dbReference>
<evidence type="ECO:0000256" key="3">
    <source>
        <dbReference type="ARBA" id="ARBA00022989"/>
    </source>
</evidence>
<keyword evidence="7" id="KW-1185">Reference proteome</keyword>
<dbReference type="AlphaFoldDB" id="A0A7K4HQP7"/>
<dbReference type="PANTHER" id="PTHR43483:SF3">
    <property type="entry name" value="MEMBRANE TRANSPORTER PROTEIN HI_0806-RELATED"/>
    <property type="match status" value="1"/>
</dbReference>
<keyword evidence="5" id="KW-1003">Cell membrane</keyword>
<evidence type="ECO:0000256" key="5">
    <source>
        <dbReference type="RuleBase" id="RU363041"/>
    </source>
</evidence>
<feature type="transmembrane region" description="Helical" evidence="5">
    <location>
        <begin position="181"/>
        <end position="203"/>
    </location>
</feature>
<accession>A0A7K4HQP7</accession>